<gene>
    <name evidence="1" type="ORF">TSPGSL018_5546</name>
</gene>
<feature type="non-terminal residue" evidence="1">
    <location>
        <position position="290"/>
    </location>
</feature>
<dbReference type="EMBL" id="GBEZ01002541">
    <property type="protein sequence ID" value="JAC82524.1"/>
    <property type="molecule type" value="Transcribed_RNA"/>
</dbReference>
<reference evidence="1" key="1">
    <citation type="submission" date="2014-05" db="EMBL/GenBank/DDBJ databases">
        <title>The transcriptome of the halophilic microalga Tetraselmis sp. GSL018 isolated from the Great Salt Lake, Utah.</title>
        <authorList>
            <person name="Jinkerson R.E."/>
            <person name="D'Adamo S."/>
            <person name="Posewitz M.C."/>
        </authorList>
    </citation>
    <scope>NUCLEOTIDE SEQUENCE</scope>
    <source>
        <strain evidence="1">GSL018</strain>
    </source>
</reference>
<dbReference type="AlphaFoldDB" id="A0A061SHH8"/>
<dbReference type="CDD" id="cd19757">
    <property type="entry name" value="Bbox1"/>
    <property type="match status" value="1"/>
</dbReference>
<proteinExistence type="predicted"/>
<protein>
    <submittedName>
        <fullName evidence="1">Uncharacterized protein</fullName>
    </submittedName>
</protein>
<sequence length="290" mass="30835">MRDNQRTLRRRKVERELKAGIISRKPPSKQEAEALRDAICGGRFQELSLAKLAPVDVDSPYEPYGITFLEFAAAGDGRNGGVHEWKPRLSSVQALLKAGASPSPSVPEAADIVASVLYPQARVHIVVRAARMRALGRHSEVKDSNPCCSCGAANVTAVLHCPDCGEASCERCFWEAVRKSCGAAVCAAACRPPEPPVGFAAPPQQVRSESLAKFLALPADRGAASKSEWDALAPRSKDRSAPLEAAAALLPGPFQAKRTENLHAAALSGCPWRLRALVEAGVDVDAADEA</sequence>
<evidence type="ECO:0000313" key="1">
    <source>
        <dbReference type="EMBL" id="JAC82524.1"/>
    </source>
</evidence>
<organism evidence="1">
    <name type="scientific">Tetraselmis sp. GSL018</name>
    <dbReference type="NCBI Taxonomy" id="582737"/>
    <lineage>
        <taxon>Eukaryota</taxon>
        <taxon>Viridiplantae</taxon>
        <taxon>Chlorophyta</taxon>
        <taxon>core chlorophytes</taxon>
        <taxon>Chlorodendrophyceae</taxon>
        <taxon>Chlorodendrales</taxon>
        <taxon>Chlorodendraceae</taxon>
        <taxon>Tetraselmis</taxon>
    </lineage>
</organism>
<accession>A0A061SHH8</accession>
<name>A0A061SHH8_9CHLO</name>